<dbReference type="GO" id="GO:0005524">
    <property type="term" value="F:ATP binding"/>
    <property type="evidence" value="ECO:0007669"/>
    <property type="project" value="UniProtKB-KW"/>
</dbReference>
<keyword evidence="6" id="KW-0547">Nucleotide-binding</keyword>
<dbReference type="PANTHER" id="PTHR20858">
    <property type="entry name" value="PHOSPHOMETHYLPYRIMIDINE KINASE"/>
    <property type="match status" value="1"/>
</dbReference>
<evidence type="ECO:0000256" key="6">
    <source>
        <dbReference type="ARBA" id="ARBA00022741"/>
    </source>
</evidence>
<dbReference type="GO" id="GO:0008902">
    <property type="term" value="F:hydroxymethylpyrimidine kinase activity"/>
    <property type="evidence" value="ECO:0007669"/>
    <property type="project" value="UniProtKB-EC"/>
</dbReference>
<dbReference type="Pfam" id="PF08543">
    <property type="entry name" value="Phos_pyr_kin"/>
    <property type="match status" value="1"/>
</dbReference>
<evidence type="ECO:0000256" key="1">
    <source>
        <dbReference type="ARBA" id="ARBA00000151"/>
    </source>
</evidence>
<comment type="pathway">
    <text evidence="4">Cofactor biosynthesis; thiamine diphosphate biosynthesis; 4-amino-2-methyl-5-diphosphomethylpyrimidine from 5-amino-1-(5-phospho-D-ribosyl)imidazole: step 3/3.</text>
</comment>
<dbReference type="NCBIfam" id="TIGR00097">
    <property type="entry name" value="HMP-P_kinase"/>
    <property type="match status" value="1"/>
</dbReference>
<keyword evidence="8" id="KW-0067">ATP-binding</keyword>
<dbReference type="InterPro" id="IPR029056">
    <property type="entry name" value="Ribokinase-like"/>
</dbReference>
<dbReference type="UniPathway" id="UPA00060">
    <property type="reaction ID" value="UER00138"/>
</dbReference>
<dbReference type="AlphaFoldDB" id="A0A4V3ENG0"/>
<dbReference type="Gene3D" id="3.40.1190.20">
    <property type="match status" value="1"/>
</dbReference>
<gene>
    <name evidence="12" type="ORF">CLV29_1241</name>
</gene>
<accession>A0A4V3ENG0</accession>
<feature type="region of interest" description="Disordered" evidence="10">
    <location>
        <begin position="263"/>
        <end position="283"/>
    </location>
</feature>
<evidence type="ECO:0000313" key="13">
    <source>
        <dbReference type="Proteomes" id="UP000295371"/>
    </source>
</evidence>
<evidence type="ECO:0000256" key="2">
    <source>
        <dbReference type="ARBA" id="ARBA00000565"/>
    </source>
</evidence>
<protein>
    <submittedName>
        <fullName evidence="12">Hydroxymethylpyrimidine/phosphomethylpyrimidine kinase</fullName>
    </submittedName>
</protein>
<dbReference type="SUPFAM" id="SSF53613">
    <property type="entry name" value="Ribokinase-like"/>
    <property type="match status" value="1"/>
</dbReference>
<dbReference type="EMBL" id="SOAW01000001">
    <property type="protein sequence ID" value="TDT33618.1"/>
    <property type="molecule type" value="Genomic_DNA"/>
</dbReference>
<evidence type="ECO:0000256" key="4">
    <source>
        <dbReference type="ARBA" id="ARBA00004769"/>
    </source>
</evidence>
<dbReference type="FunFam" id="3.40.1190.20:FF:000003">
    <property type="entry name" value="Phosphomethylpyrimidine kinase ThiD"/>
    <property type="match status" value="1"/>
</dbReference>
<dbReference type="PANTHER" id="PTHR20858:SF17">
    <property type="entry name" value="HYDROXYMETHYLPYRIMIDINE_PHOSPHOMETHYLPYRIMIDINE KINASE THI20-RELATED"/>
    <property type="match status" value="1"/>
</dbReference>
<evidence type="ECO:0000256" key="8">
    <source>
        <dbReference type="ARBA" id="ARBA00022840"/>
    </source>
</evidence>
<comment type="catalytic activity">
    <reaction evidence="1">
        <text>4-amino-5-hydroxymethyl-2-methylpyrimidine + ATP = 4-amino-2-methyl-5-(phosphooxymethyl)pyrimidine + ADP + H(+)</text>
        <dbReference type="Rhea" id="RHEA:23096"/>
        <dbReference type="ChEBI" id="CHEBI:15378"/>
        <dbReference type="ChEBI" id="CHEBI:16892"/>
        <dbReference type="ChEBI" id="CHEBI:30616"/>
        <dbReference type="ChEBI" id="CHEBI:58354"/>
        <dbReference type="ChEBI" id="CHEBI:456216"/>
        <dbReference type="EC" id="2.7.1.49"/>
    </reaction>
</comment>
<reference evidence="12 13" key="1">
    <citation type="submission" date="2019-03" db="EMBL/GenBank/DDBJ databases">
        <title>Genomic Encyclopedia of Archaeal and Bacterial Type Strains, Phase II (KMG-II): from individual species to whole genera.</title>
        <authorList>
            <person name="Goeker M."/>
        </authorList>
    </citation>
    <scope>NUCLEOTIDE SEQUENCE [LARGE SCALE GENOMIC DNA]</scope>
    <source>
        <strain evidence="12 13">DSM 24323</strain>
    </source>
</reference>
<dbReference type="RefSeq" id="WP_208292778.1">
    <property type="nucleotide sequence ID" value="NZ_SOAW01000001.1"/>
</dbReference>
<comment type="caution">
    <text evidence="12">The sequence shown here is derived from an EMBL/GenBank/DDBJ whole genome shotgun (WGS) entry which is preliminary data.</text>
</comment>
<evidence type="ECO:0000259" key="11">
    <source>
        <dbReference type="Pfam" id="PF08543"/>
    </source>
</evidence>
<name>A0A4V3ENG0_9ACTN</name>
<dbReference type="GO" id="GO:0009228">
    <property type="term" value="P:thiamine biosynthetic process"/>
    <property type="evidence" value="ECO:0007669"/>
    <property type="project" value="UniProtKB-KW"/>
</dbReference>
<keyword evidence="5" id="KW-0808">Transferase</keyword>
<evidence type="ECO:0000256" key="3">
    <source>
        <dbReference type="ARBA" id="ARBA00003848"/>
    </source>
</evidence>
<dbReference type="Proteomes" id="UP000295371">
    <property type="component" value="Unassembled WGS sequence"/>
</dbReference>
<keyword evidence="13" id="KW-1185">Reference proteome</keyword>
<keyword evidence="9" id="KW-0784">Thiamine biosynthesis</keyword>
<sequence>MSGIPRVLSIAGSDPSGGAGVQGDLKSIAANGGYAMAAISALTAQNTTGVRAIHVPPPEFLSAQLEAISDDITVDAVKIGMLGTAAVARVVGEWLVRHRPPVVVLDPVMVATSGDRLVDADAEDAVSELITRSDLVTPNIPELAVLTDAAPARTLAEALEQAHGLADRSGVRVLVKGGHLRGLVVTDALLDRGVVTEFTGDRVPGSNTHGTGCALSSALATRVAAHGDWALATQQAKDWLTAAISAGRQLAVGHGNGPVDHLVGLRDEPARPAGPREATVRPR</sequence>
<evidence type="ECO:0000256" key="9">
    <source>
        <dbReference type="ARBA" id="ARBA00022977"/>
    </source>
</evidence>
<feature type="domain" description="Pyridoxamine kinase/Phosphomethylpyrimidine kinase" evidence="11">
    <location>
        <begin position="14"/>
        <end position="260"/>
    </location>
</feature>
<keyword evidence="7 12" id="KW-0418">Kinase</keyword>
<dbReference type="GO" id="GO:0009229">
    <property type="term" value="P:thiamine diphosphate biosynthetic process"/>
    <property type="evidence" value="ECO:0007669"/>
    <property type="project" value="UniProtKB-UniPathway"/>
</dbReference>
<proteinExistence type="predicted"/>
<dbReference type="InterPro" id="IPR004399">
    <property type="entry name" value="HMP/HMP-P_kinase_dom"/>
</dbReference>
<evidence type="ECO:0000256" key="10">
    <source>
        <dbReference type="SAM" id="MobiDB-lite"/>
    </source>
</evidence>
<comment type="catalytic activity">
    <reaction evidence="2">
        <text>4-amino-2-methyl-5-(phosphooxymethyl)pyrimidine + ATP = 4-amino-2-methyl-5-(diphosphooxymethyl)pyrimidine + ADP</text>
        <dbReference type="Rhea" id="RHEA:19893"/>
        <dbReference type="ChEBI" id="CHEBI:30616"/>
        <dbReference type="ChEBI" id="CHEBI:57841"/>
        <dbReference type="ChEBI" id="CHEBI:58354"/>
        <dbReference type="ChEBI" id="CHEBI:456216"/>
        <dbReference type="EC" id="2.7.4.7"/>
    </reaction>
</comment>
<organism evidence="12 13">
    <name type="scientific">Naumannella halotolerans</name>
    <dbReference type="NCBI Taxonomy" id="993414"/>
    <lineage>
        <taxon>Bacteria</taxon>
        <taxon>Bacillati</taxon>
        <taxon>Actinomycetota</taxon>
        <taxon>Actinomycetes</taxon>
        <taxon>Propionibacteriales</taxon>
        <taxon>Propionibacteriaceae</taxon>
        <taxon>Naumannella</taxon>
    </lineage>
</organism>
<dbReference type="GO" id="GO:0008972">
    <property type="term" value="F:phosphomethylpyrimidine kinase activity"/>
    <property type="evidence" value="ECO:0007669"/>
    <property type="project" value="UniProtKB-EC"/>
</dbReference>
<comment type="function">
    <text evidence="3">Catalyzes the phosphorylation of hydroxymethylpyrimidine phosphate (HMP-P) to HMP-PP, and of HMP to HMP-P.</text>
</comment>
<dbReference type="InterPro" id="IPR013749">
    <property type="entry name" value="PM/HMP-P_kinase-1"/>
</dbReference>
<evidence type="ECO:0000256" key="7">
    <source>
        <dbReference type="ARBA" id="ARBA00022777"/>
    </source>
</evidence>
<evidence type="ECO:0000313" key="12">
    <source>
        <dbReference type="EMBL" id="TDT33618.1"/>
    </source>
</evidence>
<dbReference type="CDD" id="cd01169">
    <property type="entry name" value="HMPP_kinase"/>
    <property type="match status" value="1"/>
</dbReference>
<evidence type="ECO:0000256" key="5">
    <source>
        <dbReference type="ARBA" id="ARBA00022679"/>
    </source>
</evidence>
<dbReference type="GO" id="GO:0005829">
    <property type="term" value="C:cytosol"/>
    <property type="evidence" value="ECO:0007669"/>
    <property type="project" value="TreeGrafter"/>
</dbReference>